<keyword evidence="5" id="KW-0560">Oxidoreductase</keyword>
<evidence type="ECO:0000313" key="5">
    <source>
        <dbReference type="EMBL" id="GAA4249997.1"/>
    </source>
</evidence>
<gene>
    <name evidence="5" type="ORF">GCM10022255_036530</name>
</gene>
<dbReference type="PANTHER" id="PTHR34823">
    <property type="entry name" value="GLCNAC-BINDING PROTEIN A"/>
    <property type="match status" value="1"/>
</dbReference>
<dbReference type="Pfam" id="PF00553">
    <property type="entry name" value="CBM_2"/>
    <property type="match status" value="1"/>
</dbReference>
<organism evidence="5 6">
    <name type="scientific">Dactylosporangium darangshiense</name>
    <dbReference type="NCBI Taxonomy" id="579108"/>
    <lineage>
        <taxon>Bacteria</taxon>
        <taxon>Bacillati</taxon>
        <taxon>Actinomycetota</taxon>
        <taxon>Actinomycetes</taxon>
        <taxon>Micromonosporales</taxon>
        <taxon>Micromonosporaceae</taxon>
        <taxon>Dactylosporangium</taxon>
    </lineage>
</organism>
<keyword evidence="5" id="KW-0503">Monooxygenase</keyword>
<dbReference type="Gene3D" id="2.70.50.50">
    <property type="entry name" value="chitin-binding protein cbp21"/>
    <property type="match status" value="1"/>
</dbReference>
<dbReference type="Proteomes" id="UP001500620">
    <property type="component" value="Unassembled WGS sequence"/>
</dbReference>
<dbReference type="InterPro" id="IPR051024">
    <property type="entry name" value="GlcNAc_Chitin_IntDeg"/>
</dbReference>
<feature type="chain" id="PRO_5045043782" evidence="3">
    <location>
        <begin position="34"/>
        <end position="379"/>
    </location>
</feature>
<feature type="domain" description="CBM2" evidence="4">
    <location>
        <begin position="273"/>
        <end position="379"/>
    </location>
</feature>
<feature type="signal peptide" evidence="3">
    <location>
        <begin position="1"/>
        <end position="33"/>
    </location>
</feature>
<reference evidence="6" key="1">
    <citation type="journal article" date="2019" name="Int. J. Syst. Evol. Microbiol.">
        <title>The Global Catalogue of Microorganisms (GCM) 10K type strain sequencing project: providing services to taxonomists for standard genome sequencing and annotation.</title>
        <authorList>
            <consortium name="The Broad Institute Genomics Platform"/>
            <consortium name="The Broad Institute Genome Sequencing Center for Infectious Disease"/>
            <person name="Wu L."/>
            <person name="Ma J."/>
        </authorList>
    </citation>
    <scope>NUCLEOTIDE SEQUENCE [LARGE SCALE GENOMIC DNA]</scope>
    <source>
        <strain evidence="6">JCM 17441</strain>
    </source>
</reference>
<dbReference type="CDD" id="cd21177">
    <property type="entry name" value="LPMO_AA10"/>
    <property type="match status" value="1"/>
</dbReference>
<feature type="region of interest" description="Disordered" evidence="2">
    <location>
        <begin position="228"/>
        <end position="281"/>
    </location>
</feature>
<evidence type="ECO:0000313" key="6">
    <source>
        <dbReference type="Proteomes" id="UP001500620"/>
    </source>
</evidence>
<evidence type="ECO:0000256" key="1">
    <source>
        <dbReference type="ARBA" id="ARBA00022729"/>
    </source>
</evidence>
<dbReference type="InterPro" id="IPR006311">
    <property type="entry name" value="TAT_signal"/>
</dbReference>
<evidence type="ECO:0000256" key="3">
    <source>
        <dbReference type="SAM" id="SignalP"/>
    </source>
</evidence>
<proteinExistence type="predicted"/>
<name>A0ABP8D8L0_9ACTN</name>
<dbReference type="GO" id="GO:0004497">
    <property type="term" value="F:monooxygenase activity"/>
    <property type="evidence" value="ECO:0007669"/>
    <property type="project" value="UniProtKB-KW"/>
</dbReference>
<keyword evidence="6" id="KW-1185">Reference proteome</keyword>
<dbReference type="InterPro" id="IPR014756">
    <property type="entry name" value="Ig_E-set"/>
</dbReference>
<dbReference type="SMART" id="SM00637">
    <property type="entry name" value="CBD_II"/>
    <property type="match status" value="1"/>
</dbReference>
<feature type="compositionally biased region" description="Low complexity" evidence="2">
    <location>
        <begin position="237"/>
        <end position="271"/>
    </location>
</feature>
<dbReference type="PROSITE" id="PS51318">
    <property type="entry name" value="TAT"/>
    <property type="match status" value="1"/>
</dbReference>
<dbReference type="Pfam" id="PF03067">
    <property type="entry name" value="LPMO_10"/>
    <property type="match status" value="1"/>
</dbReference>
<dbReference type="Gene3D" id="2.60.40.290">
    <property type="match status" value="1"/>
</dbReference>
<evidence type="ECO:0000256" key="2">
    <source>
        <dbReference type="SAM" id="MobiDB-lite"/>
    </source>
</evidence>
<dbReference type="PANTHER" id="PTHR34823:SF1">
    <property type="entry name" value="CHITIN-BINDING TYPE-4 DOMAIN-CONTAINING PROTEIN"/>
    <property type="match status" value="1"/>
</dbReference>
<dbReference type="RefSeq" id="WP_345128145.1">
    <property type="nucleotide sequence ID" value="NZ_BAABAT010000008.1"/>
</dbReference>
<sequence>MATHARRALWPAAVAAAAALVAAVLVAPGPARAHGVALVPGSRTYLCYVDGLQATGQIIPSNPACADAVAQGGQQPLYDWFGVLRSDAGGRTTGYIPDGQICGGGTTKYAAYNAARTDWPTTHLTAGSTIQLHYSNWAAHPGTFHMYITKNGWNPATPLAWGDLESFWSVTDPPQSGGPGGFNYYYWDTTLPAAKTGRHILFIQWVRSDSQENFFSCSDVVFDGGHGEVTGVGGNQPTGSPSASRSPSASPSVSVSPSSSRSPSSPASSSPSGGGGTGGCTATWKTNAINWAGHFQAEVTVKNSGTSTLNGWTVKWTFTGGQGFEGAPWNGTVTSQPPNVAVKNVDWNKVLGPNATTSFGFNGTGTEPATAPTLTCTSP</sequence>
<dbReference type="InterPro" id="IPR012291">
    <property type="entry name" value="CBM2_carb-bd_dom_sf"/>
</dbReference>
<keyword evidence="1 3" id="KW-0732">Signal</keyword>
<protein>
    <submittedName>
        <fullName evidence="5">Lytic polysaccharide monooxygenase</fullName>
    </submittedName>
</protein>
<dbReference type="PROSITE" id="PS51173">
    <property type="entry name" value="CBM2"/>
    <property type="match status" value="1"/>
</dbReference>
<dbReference type="InterPro" id="IPR008965">
    <property type="entry name" value="CBM2/CBM3_carb-bd_dom_sf"/>
</dbReference>
<comment type="caution">
    <text evidence="5">The sequence shown here is derived from an EMBL/GenBank/DDBJ whole genome shotgun (WGS) entry which is preliminary data.</text>
</comment>
<dbReference type="InterPro" id="IPR001919">
    <property type="entry name" value="CBD2"/>
</dbReference>
<accession>A0ABP8D8L0</accession>
<evidence type="ECO:0000259" key="4">
    <source>
        <dbReference type="PROSITE" id="PS51173"/>
    </source>
</evidence>
<dbReference type="SUPFAM" id="SSF81296">
    <property type="entry name" value="E set domains"/>
    <property type="match status" value="1"/>
</dbReference>
<dbReference type="SUPFAM" id="SSF49384">
    <property type="entry name" value="Carbohydrate-binding domain"/>
    <property type="match status" value="1"/>
</dbReference>
<dbReference type="EMBL" id="BAABAT010000008">
    <property type="protein sequence ID" value="GAA4249997.1"/>
    <property type="molecule type" value="Genomic_DNA"/>
</dbReference>
<dbReference type="InterPro" id="IPR004302">
    <property type="entry name" value="Cellulose/chitin-bd_N"/>
</dbReference>